<evidence type="ECO:0000313" key="5">
    <source>
        <dbReference type="EMBL" id="OGG84882.1"/>
    </source>
</evidence>
<sequence>MMVVYNIRMNFVLPGRFVIPEVVATHFHLKPGERVADLGAGGGFFLKPLSDAVGPEGKVYACEIQKQLVDKLGEFARLSGLSNISPLWCDLEEVGGIKLPNNTLDAAILVNTLFQFELKETALQEIYRVLRPGGVLHIIDWTESFGGLGPQPKDVITQEQATALCEAARFIPEREYPAGEHHYGLAVRKV</sequence>
<keyword evidence="3" id="KW-0949">S-adenosyl-L-methionine</keyword>
<evidence type="ECO:0000313" key="6">
    <source>
        <dbReference type="Proteomes" id="UP000177325"/>
    </source>
</evidence>
<dbReference type="Gene3D" id="3.40.50.150">
    <property type="entry name" value="Vaccinia Virus protein VP39"/>
    <property type="match status" value="1"/>
</dbReference>
<reference evidence="5 6" key="1">
    <citation type="journal article" date="2016" name="Nat. Commun.">
        <title>Thousands of microbial genomes shed light on interconnected biogeochemical processes in an aquifer system.</title>
        <authorList>
            <person name="Anantharaman K."/>
            <person name="Brown C.T."/>
            <person name="Hug L.A."/>
            <person name="Sharon I."/>
            <person name="Castelle C.J."/>
            <person name="Probst A.J."/>
            <person name="Thomas B.C."/>
            <person name="Singh A."/>
            <person name="Wilkins M.J."/>
            <person name="Karaoz U."/>
            <person name="Brodie E.L."/>
            <person name="Williams K.H."/>
            <person name="Hubbard S.S."/>
            <person name="Banfield J.F."/>
        </authorList>
    </citation>
    <scope>NUCLEOTIDE SEQUENCE [LARGE SCALE GENOMIC DNA]</scope>
</reference>
<comment type="caution">
    <text evidence="5">The sequence shown here is derived from an EMBL/GenBank/DDBJ whole genome shotgun (WGS) entry which is preliminary data.</text>
</comment>
<dbReference type="InterPro" id="IPR029063">
    <property type="entry name" value="SAM-dependent_MTases_sf"/>
</dbReference>
<evidence type="ECO:0000256" key="2">
    <source>
        <dbReference type="ARBA" id="ARBA00022679"/>
    </source>
</evidence>
<dbReference type="EMBL" id="MFMM01000001">
    <property type="protein sequence ID" value="OGG84882.1"/>
    <property type="molecule type" value="Genomic_DNA"/>
</dbReference>
<evidence type="ECO:0000256" key="3">
    <source>
        <dbReference type="ARBA" id="ARBA00022691"/>
    </source>
</evidence>
<evidence type="ECO:0000259" key="4">
    <source>
        <dbReference type="Pfam" id="PF08241"/>
    </source>
</evidence>
<dbReference type="AlphaFoldDB" id="A0A1F6FG98"/>
<evidence type="ECO:0000256" key="1">
    <source>
        <dbReference type="ARBA" id="ARBA00022603"/>
    </source>
</evidence>
<proteinExistence type="predicted"/>
<dbReference type="Proteomes" id="UP000177325">
    <property type="component" value="Unassembled WGS sequence"/>
</dbReference>
<gene>
    <name evidence="5" type="ORF">A3G90_02295</name>
</gene>
<dbReference type="STRING" id="1798525.A3G90_02295"/>
<keyword evidence="2" id="KW-0808">Transferase</keyword>
<dbReference type="InterPro" id="IPR023576">
    <property type="entry name" value="UbiE/COQ5_MeTrFase_CS"/>
</dbReference>
<name>A0A1F6FG98_9BACT</name>
<protein>
    <recommendedName>
        <fullName evidence="4">Methyltransferase type 11 domain-containing protein</fullName>
    </recommendedName>
</protein>
<dbReference type="SUPFAM" id="SSF53335">
    <property type="entry name" value="S-adenosyl-L-methionine-dependent methyltransferases"/>
    <property type="match status" value="1"/>
</dbReference>
<dbReference type="InterPro" id="IPR013216">
    <property type="entry name" value="Methyltransf_11"/>
</dbReference>
<dbReference type="GO" id="GO:0008757">
    <property type="term" value="F:S-adenosylmethionine-dependent methyltransferase activity"/>
    <property type="evidence" value="ECO:0007669"/>
    <property type="project" value="InterPro"/>
</dbReference>
<organism evidence="5 6">
    <name type="scientific">Candidatus Kaiserbacteria bacterium RIFCSPLOWO2_12_FULL_45_26</name>
    <dbReference type="NCBI Taxonomy" id="1798525"/>
    <lineage>
        <taxon>Bacteria</taxon>
        <taxon>Candidatus Kaiseribacteriota</taxon>
    </lineage>
</organism>
<keyword evidence="1" id="KW-0489">Methyltransferase</keyword>
<dbReference type="PROSITE" id="PS01184">
    <property type="entry name" value="UBIE_2"/>
    <property type="match status" value="1"/>
</dbReference>
<accession>A0A1F6FG98</accession>
<dbReference type="Pfam" id="PF08241">
    <property type="entry name" value="Methyltransf_11"/>
    <property type="match status" value="1"/>
</dbReference>
<dbReference type="CDD" id="cd02440">
    <property type="entry name" value="AdoMet_MTases"/>
    <property type="match status" value="1"/>
</dbReference>
<dbReference type="GO" id="GO:0032259">
    <property type="term" value="P:methylation"/>
    <property type="evidence" value="ECO:0007669"/>
    <property type="project" value="UniProtKB-KW"/>
</dbReference>
<feature type="domain" description="Methyltransferase type 11" evidence="4">
    <location>
        <begin position="37"/>
        <end position="137"/>
    </location>
</feature>